<dbReference type="OrthoDB" id="2189687at2"/>
<dbReference type="Proteomes" id="UP000199225">
    <property type="component" value="Unassembled WGS sequence"/>
</dbReference>
<dbReference type="CDD" id="cd04301">
    <property type="entry name" value="NAT_SF"/>
    <property type="match status" value="1"/>
</dbReference>
<dbReference type="InterPro" id="IPR016181">
    <property type="entry name" value="Acyl_CoA_acyltransferase"/>
</dbReference>
<dbReference type="PROSITE" id="PS51186">
    <property type="entry name" value="GNAT"/>
    <property type="match status" value="1"/>
</dbReference>
<keyword evidence="2" id="KW-0012">Acyltransferase</keyword>
<evidence type="ECO:0000256" key="2">
    <source>
        <dbReference type="ARBA" id="ARBA00023315"/>
    </source>
</evidence>
<evidence type="ECO:0000313" key="4">
    <source>
        <dbReference type="EMBL" id="SDI97297.1"/>
    </source>
</evidence>
<dbReference type="PANTHER" id="PTHR43800:SF1">
    <property type="entry name" value="PEPTIDYL-LYSINE N-ACETYLTRANSFERASE YJAB"/>
    <property type="match status" value="1"/>
</dbReference>
<protein>
    <submittedName>
        <fullName evidence="4">Riboflavin biosynthesis RibT protein</fullName>
    </submittedName>
</protein>
<dbReference type="GO" id="GO:0016747">
    <property type="term" value="F:acyltransferase activity, transferring groups other than amino-acyl groups"/>
    <property type="evidence" value="ECO:0007669"/>
    <property type="project" value="InterPro"/>
</dbReference>
<evidence type="ECO:0000313" key="5">
    <source>
        <dbReference type="Proteomes" id="UP000199225"/>
    </source>
</evidence>
<evidence type="ECO:0000256" key="1">
    <source>
        <dbReference type="ARBA" id="ARBA00022679"/>
    </source>
</evidence>
<dbReference type="STRING" id="86666.SAMN04490247_0272"/>
<dbReference type="Gene3D" id="3.40.630.30">
    <property type="match status" value="1"/>
</dbReference>
<evidence type="ECO:0000259" key="3">
    <source>
        <dbReference type="PROSITE" id="PS51186"/>
    </source>
</evidence>
<sequence>MLIRFKKSFEKIAMGLLSFMPESKDVKKLQDIIKEYESNKDWHLYLWKEGEDIIGAVGLRIEGRDAIVQHVSVNPSHRNSGIGKEMVKKATEKYQGAYAVCATEETEAFVEKCSSAK</sequence>
<dbReference type="InterPro" id="IPR000182">
    <property type="entry name" value="GNAT_dom"/>
</dbReference>
<dbReference type="PANTHER" id="PTHR43800">
    <property type="entry name" value="PEPTIDYL-LYSINE N-ACETYLTRANSFERASE YJAB"/>
    <property type="match status" value="1"/>
</dbReference>
<dbReference type="EMBL" id="FNEV01000001">
    <property type="protein sequence ID" value="SDI97297.1"/>
    <property type="molecule type" value="Genomic_DNA"/>
</dbReference>
<accession>A0A1G8PXV9</accession>
<dbReference type="RefSeq" id="WP_093191134.1">
    <property type="nucleotide sequence ID" value="NZ_FNEV01000001.1"/>
</dbReference>
<proteinExistence type="predicted"/>
<dbReference type="Pfam" id="PF00583">
    <property type="entry name" value="Acetyltransf_1"/>
    <property type="match status" value="1"/>
</dbReference>
<organism evidence="4 5">
    <name type="scientific">Salimicrobium halophilum</name>
    <dbReference type="NCBI Taxonomy" id="86666"/>
    <lineage>
        <taxon>Bacteria</taxon>
        <taxon>Bacillati</taxon>
        <taxon>Bacillota</taxon>
        <taxon>Bacilli</taxon>
        <taxon>Bacillales</taxon>
        <taxon>Bacillaceae</taxon>
        <taxon>Salimicrobium</taxon>
    </lineage>
</organism>
<keyword evidence="1" id="KW-0808">Transferase</keyword>
<keyword evidence="5" id="KW-1185">Reference proteome</keyword>
<dbReference type="AlphaFoldDB" id="A0A1G8PXV9"/>
<name>A0A1G8PXV9_9BACI</name>
<gene>
    <name evidence="4" type="ORF">SAMN04490247_0272</name>
</gene>
<feature type="domain" description="N-acetyltransferase" evidence="3">
    <location>
        <begin position="3"/>
        <end position="117"/>
    </location>
</feature>
<reference evidence="5" key="1">
    <citation type="submission" date="2016-10" db="EMBL/GenBank/DDBJ databases">
        <authorList>
            <person name="Varghese N."/>
            <person name="Submissions S."/>
        </authorList>
    </citation>
    <scope>NUCLEOTIDE SEQUENCE [LARGE SCALE GENOMIC DNA]</scope>
    <source>
        <strain evidence="5">DSM 4771</strain>
    </source>
</reference>
<dbReference type="SUPFAM" id="SSF55729">
    <property type="entry name" value="Acyl-CoA N-acyltransferases (Nat)"/>
    <property type="match status" value="1"/>
</dbReference>